<sequence length="478" mass="53286">MYAQKLKEALENNRGQNRPRGVGADTSKPLPPNPPGRASLDLSKSPRSSANLTDLVDSESDAPISEYDRDWYEMLTSVHNALSHTKYSISGRMGMSIWGCANGSTRKLSIVCPIESRENVKMWCLSTSRFSITEAEPDILAYQSPGSHQSPSRIWRIRIRWVPEAIFTAMPKVEMALRYSDGNPYAGEQVAVVNVLTLPALLDNCAHAWAEYARKQASDRRLRGLEEDIFSILERIMDLSFTEEGAGPLTEAECRHVVAFWVPFTKKHPDSPSMFAHCGMPLPQPPTTAQPGPSAGMVYPDQRFTNPRPAPAVPPKNKGRDLTANVKRKPELQPMRQPDRRPSFLDLFKPAVRKEAKAAQAERERRRSEDARKLAVDVSRGSRRMGESKQSRLKEMPSRRKDRNDNDRHHRNRKTRSSGSLSSSRGSRPTSTSSAPPDGTKVSAFDLSALERSASGNGRIPPRGLFADLYIEDDGEAL</sequence>
<keyword evidence="3" id="KW-1185">Reference proteome</keyword>
<proteinExistence type="predicted"/>
<evidence type="ECO:0000256" key="1">
    <source>
        <dbReference type="SAM" id="MobiDB-lite"/>
    </source>
</evidence>
<reference evidence="2 3" key="1">
    <citation type="journal article" date="2024" name="IMA Fungus">
        <title>IMA Genome - F19 : A genome assembly and annotation guide to empower mycologists, including annotated draft genome sequences of Ceratocystis pirilliformis, Diaporthe australafricana, Fusarium ophioides, Paecilomyces lecythidis, and Sporothrix stenoceras.</title>
        <authorList>
            <person name="Aylward J."/>
            <person name="Wilson A.M."/>
            <person name="Visagie C.M."/>
            <person name="Spraker J."/>
            <person name="Barnes I."/>
            <person name="Buitendag C."/>
            <person name="Ceriani C."/>
            <person name="Del Mar Angel L."/>
            <person name="du Plessis D."/>
            <person name="Fuchs T."/>
            <person name="Gasser K."/>
            <person name="Kramer D."/>
            <person name="Li W."/>
            <person name="Munsamy K."/>
            <person name="Piso A."/>
            <person name="Price J.L."/>
            <person name="Sonnekus B."/>
            <person name="Thomas C."/>
            <person name="van der Nest A."/>
            <person name="van Dijk A."/>
            <person name="van Heerden A."/>
            <person name="van Vuuren N."/>
            <person name="Yilmaz N."/>
            <person name="Duong T.A."/>
            <person name="van der Merwe N.A."/>
            <person name="Wingfield M.J."/>
            <person name="Wingfield B.D."/>
        </authorList>
    </citation>
    <scope>NUCLEOTIDE SEQUENCE [LARGE SCALE GENOMIC DNA]</scope>
    <source>
        <strain evidence="2 3">CMW 18300</strain>
    </source>
</reference>
<comment type="caution">
    <text evidence="2">The sequence shown here is derived from an EMBL/GenBank/DDBJ whole genome shotgun (WGS) entry which is preliminary data.</text>
</comment>
<feature type="compositionally biased region" description="Low complexity" evidence="1">
    <location>
        <begin position="417"/>
        <end position="434"/>
    </location>
</feature>
<feature type="compositionally biased region" description="Basic and acidic residues" evidence="1">
    <location>
        <begin position="352"/>
        <end position="375"/>
    </location>
</feature>
<organism evidence="2 3">
    <name type="scientific">Diaporthe australafricana</name>
    <dbReference type="NCBI Taxonomy" id="127596"/>
    <lineage>
        <taxon>Eukaryota</taxon>
        <taxon>Fungi</taxon>
        <taxon>Dikarya</taxon>
        <taxon>Ascomycota</taxon>
        <taxon>Pezizomycotina</taxon>
        <taxon>Sordariomycetes</taxon>
        <taxon>Sordariomycetidae</taxon>
        <taxon>Diaporthales</taxon>
        <taxon>Diaporthaceae</taxon>
        <taxon>Diaporthe</taxon>
    </lineage>
</organism>
<feature type="region of interest" description="Disordered" evidence="1">
    <location>
        <begin position="303"/>
        <end position="446"/>
    </location>
</feature>
<feature type="region of interest" description="Disordered" evidence="1">
    <location>
        <begin position="1"/>
        <end position="59"/>
    </location>
</feature>
<feature type="compositionally biased region" description="Basic and acidic residues" evidence="1">
    <location>
        <begin position="384"/>
        <end position="408"/>
    </location>
</feature>
<gene>
    <name evidence="2" type="ORF">Daus18300_007622</name>
</gene>
<name>A0ABR3WLZ8_9PEZI</name>
<evidence type="ECO:0000313" key="3">
    <source>
        <dbReference type="Proteomes" id="UP001583177"/>
    </source>
</evidence>
<dbReference type="Proteomes" id="UP001583177">
    <property type="component" value="Unassembled WGS sequence"/>
</dbReference>
<evidence type="ECO:0000313" key="2">
    <source>
        <dbReference type="EMBL" id="KAL1864605.1"/>
    </source>
</evidence>
<accession>A0ABR3WLZ8</accession>
<dbReference type="EMBL" id="JAWRVE010000067">
    <property type="protein sequence ID" value="KAL1864605.1"/>
    <property type="molecule type" value="Genomic_DNA"/>
</dbReference>
<protein>
    <submittedName>
        <fullName evidence="2">Uncharacterized protein</fullName>
    </submittedName>
</protein>
<feature type="compositionally biased region" description="Basic and acidic residues" evidence="1">
    <location>
        <begin position="1"/>
        <end position="11"/>
    </location>
</feature>